<feature type="repeat" description="TPR" evidence="3">
    <location>
        <begin position="130"/>
        <end position="163"/>
    </location>
</feature>
<dbReference type="PANTHER" id="PTHR44943">
    <property type="entry name" value="CELLULOSE SYNTHASE OPERON PROTEIN C"/>
    <property type="match status" value="1"/>
</dbReference>
<keyword evidence="1" id="KW-0677">Repeat</keyword>
<dbReference type="PROSITE" id="PS50293">
    <property type="entry name" value="TPR_REGION"/>
    <property type="match status" value="1"/>
</dbReference>
<reference evidence="5 6" key="1">
    <citation type="submission" date="2017-06" db="EMBL/GenBank/DDBJ databases">
        <authorList>
            <person name="Kim H.J."/>
            <person name="Triplett B.A."/>
        </authorList>
    </citation>
    <scope>NUCLEOTIDE SEQUENCE [LARGE SCALE GENOMIC DNA]</scope>
    <source>
        <strain evidence="5 6">DSM 29150</strain>
    </source>
</reference>
<evidence type="ECO:0000256" key="2">
    <source>
        <dbReference type="ARBA" id="ARBA00022803"/>
    </source>
</evidence>
<dbReference type="PANTHER" id="PTHR44943:SF8">
    <property type="entry name" value="TPR REPEAT-CONTAINING PROTEIN MJ0263"/>
    <property type="match status" value="1"/>
</dbReference>
<dbReference type="SMART" id="SM00028">
    <property type="entry name" value="TPR"/>
    <property type="match status" value="3"/>
</dbReference>
<evidence type="ECO:0000256" key="3">
    <source>
        <dbReference type="PROSITE-ProRule" id="PRU00339"/>
    </source>
</evidence>
<dbReference type="Pfam" id="PF13432">
    <property type="entry name" value="TPR_16"/>
    <property type="match status" value="1"/>
</dbReference>
<evidence type="ECO:0000256" key="4">
    <source>
        <dbReference type="SAM" id="SignalP"/>
    </source>
</evidence>
<keyword evidence="2 3" id="KW-0802">TPR repeat</keyword>
<accession>A0A238VD59</accession>
<dbReference type="EMBL" id="FZNT01000001">
    <property type="protein sequence ID" value="SNR32325.1"/>
    <property type="molecule type" value="Genomic_DNA"/>
</dbReference>
<name>A0A238VD59_9FLAO</name>
<dbReference type="Gene3D" id="1.25.40.10">
    <property type="entry name" value="Tetratricopeptide repeat domain"/>
    <property type="match status" value="2"/>
</dbReference>
<dbReference type="SUPFAM" id="SSF48452">
    <property type="entry name" value="TPR-like"/>
    <property type="match status" value="1"/>
</dbReference>
<evidence type="ECO:0000313" key="6">
    <source>
        <dbReference type="Proteomes" id="UP000198384"/>
    </source>
</evidence>
<keyword evidence="6" id="KW-1185">Reference proteome</keyword>
<feature type="chain" id="PRO_5012963784" evidence="4">
    <location>
        <begin position="29"/>
        <end position="208"/>
    </location>
</feature>
<gene>
    <name evidence="5" type="ORF">SAMN06265371_101259</name>
</gene>
<dbReference type="PROSITE" id="PS50005">
    <property type="entry name" value="TPR"/>
    <property type="match status" value="1"/>
</dbReference>
<dbReference type="RefSeq" id="WP_089379923.1">
    <property type="nucleotide sequence ID" value="NZ_FZNT01000001.1"/>
</dbReference>
<feature type="signal peptide" evidence="4">
    <location>
        <begin position="1"/>
        <end position="28"/>
    </location>
</feature>
<sequence>METVKRNLFFSFLALLFCNISFSQHNFAEVQEAFNESYQLEASGDFKEAANKIKEVYKEQAYESNLRLGWLNYMAGNFNESIAFYQKSIALMPFAEEPKFGYVFPLSALGRWDEVISVYSQILENSSNNTKALYYLGTIYYNRKQYDKALTYFKRMTDLYPFDYDGLYMYAWCNLQLGKKKEAKMLFQKALLNKPNDVEAKNGLLLTE</sequence>
<organism evidence="5 6">
    <name type="scientific">Lutibacter agarilyticus</name>
    <dbReference type="NCBI Taxonomy" id="1109740"/>
    <lineage>
        <taxon>Bacteria</taxon>
        <taxon>Pseudomonadati</taxon>
        <taxon>Bacteroidota</taxon>
        <taxon>Flavobacteriia</taxon>
        <taxon>Flavobacteriales</taxon>
        <taxon>Flavobacteriaceae</taxon>
        <taxon>Lutibacter</taxon>
    </lineage>
</organism>
<evidence type="ECO:0000313" key="5">
    <source>
        <dbReference type="EMBL" id="SNR32325.1"/>
    </source>
</evidence>
<dbReference type="Pfam" id="PF12895">
    <property type="entry name" value="ANAPC3"/>
    <property type="match status" value="1"/>
</dbReference>
<proteinExistence type="predicted"/>
<dbReference type="InterPro" id="IPR019734">
    <property type="entry name" value="TPR_rpt"/>
</dbReference>
<evidence type="ECO:0000256" key="1">
    <source>
        <dbReference type="ARBA" id="ARBA00022737"/>
    </source>
</evidence>
<protein>
    <submittedName>
        <fullName evidence="5">Tetratricopeptide repeat-containing protein</fullName>
    </submittedName>
</protein>
<dbReference type="OrthoDB" id="9811837at2"/>
<dbReference type="InterPro" id="IPR011990">
    <property type="entry name" value="TPR-like_helical_dom_sf"/>
</dbReference>
<dbReference type="AlphaFoldDB" id="A0A238VD59"/>
<dbReference type="InterPro" id="IPR051685">
    <property type="entry name" value="Ycf3/AcsC/BcsC/TPR_MFPF"/>
</dbReference>
<dbReference type="Proteomes" id="UP000198384">
    <property type="component" value="Unassembled WGS sequence"/>
</dbReference>
<keyword evidence="4" id="KW-0732">Signal</keyword>